<organism evidence="15 16">
    <name type="scientific">Porites evermanni</name>
    <dbReference type="NCBI Taxonomy" id="104178"/>
    <lineage>
        <taxon>Eukaryota</taxon>
        <taxon>Metazoa</taxon>
        <taxon>Cnidaria</taxon>
        <taxon>Anthozoa</taxon>
        <taxon>Hexacorallia</taxon>
        <taxon>Scleractinia</taxon>
        <taxon>Fungiina</taxon>
        <taxon>Poritidae</taxon>
        <taxon>Porites</taxon>
    </lineage>
</organism>
<feature type="region of interest" description="Disordered" evidence="13">
    <location>
        <begin position="1"/>
        <end position="31"/>
    </location>
</feature>
<keyword evidence="10" id="KW-0496">Mitochondrion</keyword>
<dbReference type="InterPro" id="IPR031981">
    <property type="entry name" value="MIEAP_C"/>
</dbReference>
<evidence type="ECO:0000256" key="12">
    <source>
        <dbReference type="ARBA" id="ARBA00032687"/>
    </source>
</evidence>
<evidence type="ECO:0000259" key="14">
    <source>
        <dbReference type="Pfam" id="PF16026"/>
    </source>
</evidence>
<evidence type="ECO:0000256" key="2">
    <source>
        <dbReference type="ARBA" id="ARBA00004305"/>
    </source>
</evidence>
<evidence type="ECO:0000256" key="7">
    <source>
        <dbReference type="ARBA" id="ARBA00022787"/>
    </source>
</evidence>
<evidence type="ECO:0000256" key="10">
    <source>
        <dbReference type="ARBA" id="ARBA00023128"/>
    </source>
</evidence>
<comment type="caution">
    <text evidence="15">The sequence shown here is derived from an EMBL/GenBank/DDBJ whole genome shotgun (WGS) entry which is preliminary data.</text>
</comment>
<dbReference type="Pfam" id="PF16026">
    <property type="entry name" value="MIEAP"/>
    <property type="match status" value="1"/>
</dbReference>
<evidence type="ECO:0000256" key="3">
    <source>
        <dbReference type="ARBA" id="ARBA00004496"/>
    </source>
</evidence>
<keyword evidence="8" id="KW-0175">Coiled coil</keyword>
<evidence type="ECO:0000256" key="8">
    <source>
        <dbReference type="ARBA" id="ARBA00023054"/>
    </source>
</evidence>
<keyword evidence="16" id="KW-1185">Reference proteome</keyword>
<evidence type="ECO:0000256" key="1">
    <source>
        <dbReference type="ARBA" id="ARBA00004294"/>
    </source>
</evidence>
<dbReference type="InterPro" id="IPR026169">
    <property type="entry name" value="MIEAP"/>
</dbReference>
<evidence type="ECO:0000256" key="13">
    <source>
        <dbReference type="SAM" id="MobiDB-lite"/>
    </source>
</evidence>
<keyword evidence="7" id="KW-1000">Mitochondrion outer membrane</keyword>
<feature type="region of interest" description="Disordered" evidence="13">
    <location>
        <begin position="97"/>
        <end position="120"/>
    </location>
</feature>
<feature type="domain" description="Mitochondria-eating protein C-terminal" evidence="14">
    <location>
        <begin position="266"/>
        <end position="408"/>
    </location>
</feature>
<feature type="compositionally biased region" description="Polar residues" evidence="13">
    <location>
        <begin position="106"/>
        <end position="120"/>
    </location>
</feature>
<dbReference type="Proteomes" id="UP001159427">
    <property type="component" value="Unassembled WGS sequence"/>
</dbReference>
<evidence type="ECO:0000313" key="15">
    <source>
        <dbReference type="EMBL" id="CAH3021865.1"/>
    </source>
</evidence>
<accession>A0ABN8M0T3</accession>
<gene>
    <name evidence="15" type="ORF">PEVE_00013116</name>
</gene>
<comment type="similarity">
    <text evidence="4">Belongs to the MIEAP family.</text>
</comment>
<keyword evidence="11" id="KW-0472">Membrane</keyword>
<comment type="subcellular location">
    <subcellularLocation>
        <location evidence="3">Cytoplasm</location>
    </subcellularLocation>
    <subcellularLocation>
        <location evidence="2">Mitochondrion matrix</location>
    </subcellularLocation>
    <subcellularLocation>
        <location evidence="1">Mitochondrion outer membrane</location>
    </subcellularLocation>
</comment>
<evidence type="ECO:0000256" key="11">
    <source>
        <dbReference type="ARBA" id="ARBA00023136"/>
    </source>
</evidence>
<keyword evidence="6" id="KW-0963">Cytoplasm</keyword>
<evidence type="ECO:0000256" key="4">
    <source>
        <dbReference type="ARBA" id="ARBA00008233"/>
    </source>
</evidence>
<proteinExistence type="inferred from homology"/>
<evidence type="ECO:0000256" key="6">
    <source>
        <dbReference type="ARBA" id="ARBA00022490"/>
    </source>
</evidence>
<reference evidence="15 16" key="1">
    <citation type="submission" date="2022-05" db="EMBL/GenBank/DDBJ databases">
        <authorList>
            <consortium name="Genoscope - CEA"/>
            <person name="William W."/>
        </authorList>
    </citation>
    <scope>NUCLEOTIDE SEQUENCE [LARGE SCALE GENOMIC DNA]</scope>
</reference>
<evidence type="ECO:0000313" key="16">
    <source>
        <dbReference type="Proteomes" id="UP001159427"/>
    </source>
</evidence>
<sequence>MSAKKISSSNSVRPSIEAASNWQKPSLNYSSNDTMSNDDLIDVITLRLTRMGELEQENIILKRKLNSIKTDEEYISKAKQQLEDKDNELRRLRERNATMAERKFNTDQSRTENTLSTNRQSDLEMQYKDDFRDGARVDAIDKIEARLTKHPKRGKNSISDQLKAYRLACLIFEDVNVLGRVDVAFICGQSSNTIITNTSPDHQTYLPFRARTKKMWVISYECSSKARESFINFYSSMLKTLVAEAPTVGSSESKYRKLSDAKPSKHSSVSQDSLNEIMVLVKEEALKHNLEALIKDVKKDLKKTWRENETKLLPNYEKSLKKDLKGYIEYCTRFAWRIVTQVPPLKVDYKSSTFNSSFHNESQAFSFSHQQGTSESWVESKGRKQIKCYVWPILCDSGNRVIEKGDVILEN</sequence>
<dbReference type="PANTHER" id="PTHR21771">
    <property type="entry name" value="MITOCHONDRIA-EATING PROTEIN-RELATED"/>
    <property type="match status" value="1"/>
</dbReference>
<evidence type="ECO:0000256" key="5">
    <source>
        <dbReference type="ARBA" id="ARBA00019863"/>
    </source>
</evidence>
<name>A0ABN8M0T3_9CNID</name>
<keyword evidence="9" id="KW-0446">Lipid-binding</keyword>
<dbReference type="EMBL" id="CALNXI010000198">
    <property type="protein sequence ID" value="CAH3021865.1"/>
    <property type="molecule type" value="Genomic_DNA"/>
</dbReference>
<protein>
    <recommendedName>
        <fullName evidence="5">Mitochondria-eating protein</fullName>
    </recommendedName>
    <alternativeName>
        <fullName evidence="12">Spermatogenesis-associated protein 18</fullName>
    </alternativeName>
</protein>
<evidence type="ECO:0000256" key="9">
    <source>
        <dbReference type="ARBA" id="ARBA00023121"/>
    </source>
</evidence>